<dbReference type="EMBL" id="JBHSTE010000001">
    <property type="protein sequence ID" value="MFC6331585.1"/>
    <property type="molecule type" value="Genomic_DNA"/>
</dbReference>
<dbReference type="PANTHER" id="PTHR22617:SF23">
    <property type="entry name" value="CHEMOTAXIS PROTEIN CHEW"/>
    <property type="match status" value="1"/>
</dbReference>
<reference evidence="3" key="1">
    <citation type="journal article" date="2019" name="Int. J. Syst. Evol. Microbiol.">
        <title>The Global Catalogue of Microorganisms (GCM) 10K type strain sequencing project: providing services to taxonomists for standard genome sequencing and annotation.</title>
        <authorList>
            <consortium name="The Broad Institute Genomics Platform"/>
            <consortium name="The Broad Institute Genome Sequencing Center for Infectious Disease"/>
            <person name="Wu L."/>
            <person name="Ma J."/>
        </authorList>
    </citation>
    <scope>NUCLEOTIDE SEQUENCE [LARGE SCALE GENOMIC DNA]</scope>
    <source>
        <strain evidence="3">PCU 280</strain>
    </source>
</reference>
<feature type="domain" description="CheW-like" evidence="1">
    <location>
        <begin position="6"/>
        <end position="141"/>
    </location>
</feature>
<dbReference type="Gene3D" id="2.30.30.40">
    <property type="entry name" value="SH3 Domains"/>
    <property type="match status" value="1"/>
</dbReference>
<dbReference type="InterPro" id="IPR002545">
    <property type="entry name" value="CheW-lke_dom"/>
</dbReference>
<dbReference type="PROSITE" id="PS50851">
    <property type="entry name" value="CHEW"/>
    <property type="match status" value="1"/>
</dbReference>
<evidence type="ECO:0000313" key="3">
    <source>
        <dbReference type="Proteomes" id="UP001596233"/>
    </source>
</evidence>
<dbReference type="InterPro" id="IPR039315">
    <property type="entry name" value="CheW"/>
</dbReference>
<dbReference type="SUPFAM" id="SSF50341">
    <property type="entry name" value="CheW-like"/>
    <property type="match status" value="1"/>
</dbReference>
<protein>
    <submittedName>
        <fullName evidence="2">Chemotaxis protein CheW</fullName>
    </submittedName>
</protein>
<dbReference type="InterPro" id="IPR036061">
    <property type="entry name" value="CheW-like_dom_sf"/>
</dbReference>
<dbReference type="SMART" id="SM00260">
    <property type="entry name" value="CheW"/>
    <property type="match status" value="1"/>
</dbReference>
<evidence type="ECO:0000313" key="2">
    <source>
        <dbReference type="EMBL" id="MFC6331585.1"/>
    </source>
</evidence>
<dbReference type="Pfam" id="PF01584">
    <property type="entry name" value="CheW"/>
    <property type="match status" value="1"/>
</dbReference>
<gene>
    <name evidence="2" type="ORF">ACFP56_03045</name>
</gene>
<dbReference type="PANTHER" id="PTHR22617">
    <property type="entry name" value="CHEMOTAXIS SENSOR HISTIDINE KINASE-RELATED"/>
    <property type="match status" value="1"/>
</dbReference>
<proteinExistence type="predicted"/>
<organism evidence="2 3">
    <name type="scientific">Paenibacillus septentrionalis</name>
    <dbReference type="NCBI Taxonomy" id="429342"/>
    <lineage>
        <taxon>Bacteria</taxon>
        <taxon>Bacillati</taxon>
        <taxon>Bacillota</taxon>
        <taxon>Bacilli</taxon>
        <taxon>Bacillales</taxon>
        <taxon>Paenibacillaceae</taxon>
        <taxon>Paenibacillus</taxon>
    </lineage>
</organism>
<sequence>MQASDVIQYVEFGIEDETYALKISDIQEIIKVQEMTEIPNCRSYVKGVINLRGKIVPIISLRLLFELKEDELTKASRIIVVNHKEEAVGIVVDRVNKVTTFPDIQPPPERIGGISGSYFTAIGVSESGLVGILKLNEVLLQ</sequence>
<comment type="caution">
    <text evidence="2">The sequence shown here is derived from an EMBL/GenBank/DDBJ whole genome shotgun (WGS) entry which is preliminary data.</text>
</comment>
<name>A0ABW1V1I3_9BACL</name>
<evidence type="ECO:0000259" key="1">
    <source>
        <dbReference type="PROSITE" id="PS50851"/>
    </source>
</evidence>
<dbReference type="Proteomes" id="UP001596233">
    <property type="component" value="Unassembled WGS sequence"/>
</dbReference>
<dbReference type="Gene3D" id="2.40.50.180">
    <property type="entry name" value="CheA-289, Domain 4"/>
    <property type="match status" value="1"/>
</dbReference>
<keyword evidence="3" id="KW-1185">Reference proteome</keyword>
<dbReference type="RefSeq" id="WP_379230979.1">
    <property type="nucleotide sequence ID" value="NZ_JBHSTE010000001.1"/>
</dbReference>
<accession>A0ABW1V1I3</accession>